<accession>A0A370GVQ7</accession>
<dbReference type="PANTHER" id="PTHR13887:SF47">
    <property type="entry name" value="CLPXP ADAPTER PROTEIN SPXH"/>
    <property type="match status" value="1"/>
</dbReference>
<dbReference type="GO" id="GO:0005737">
    <property type="term" value="C:cytoplasm"/>
    <property type="evidence" value="ECO:0007669"/>
    <property type="project" value="UniProtKB-SubCell"/>
</dbReference>
<dbReference type="RefSeq" id="WP_114743960.1">
    <property type="nucleotide sequence ID" value="NZ_QQAY01000001.1"/>
</dbReference>
<protein>
    <recommendedName>
        <fullName evidence="2">ClpXP adapter protein SpxH</fullName>
    </recommendedName>
</protein>
<evidence type="ECO:0000313" key="4">
    <source>
        <dbReference type="Proteomes" id="UP000255326"/>
    </source>
</evidence>
<comment type="similarity">
    <text evidence="2">Belongs to the SpxH family.</text>
</comment>
<dbReference type="OrthoDB" id="9813770at2"/>
<evidence type="ECO:0000256" key="1">
    <source>
        <dbReference type="ARBA" id="ARBA00022490"/>
    </source>
</evidence>
<dbReference type="HAMAP" id="MF_02245">
    <property type="entry name" value="Adapter_SpxH"/>
    <property type="match status" value="1"/>
</dbReference>
<dbReference type="InterPro" id="IPR046404">
    <property type="entry name" value="Adapter_SpxH"/>
</dbReference>
<organism evidence="3 4">
    <name type="scientific">Falsibacillus pallidus</name>
    <dbReference type="NCBI Taxonomy" id="493781"/>
    <lineage>
        <taxon>Bacteria</taxon>
        <taxon>Bacillati</taxon>
        <taxon>Bacillota</taxon>
        <taxon>Bacilli</taxon>
        <taxon>Bacillales</taxon>
        <taxon>Bacillaceae</taxon>
        <taxon>Falsibacillus</taxon>
    </lineage>
</organism>
<dbReference type="PANTHER" id="PTHR13887">
    <property type="entry name" value="GLUTATHIONE S-TRANSFERASE KAPPA"/>
    <property type="match status" value="1"/>
</dbReference>
<dbReference type="SUPFAM" id="SSF52833">
    <property type="entry name" value="Thioredoxin-like"/>
    <property type="match status" value="1"/>
</dbReference>
<gene>
    <name evidence="2" type="primary">spxH</name>
    <name evidence="3" type="ORF">DFR59_101421</name>
</gene>
<name>A0A370GVQ7_9BACI</name>
<dbReference type="GO" id="GO:0016853">
    <property type="term" value="F:isomerase activity"/>
    <property type="evidence" value="ECO:0007669"/>
    <property type="project" value="UniProtKB-KW"/>
</dbReference>
<dbReference type="InterPro" id="IPR036249">
    <property type="entry name" value="Thioredoxin-like_sf"/>
</dbReference>
<comment type="subcellular location">
    <subcellularLocation>
        <location evidence="2">Cytoplasm</location>
    </subcellularLocation>
</comment>
<evidence type="ECO:0000256" key="2">
    <source>
        <dbReference type="HAMAP-Rule" id="MF_02245"/>
    </source>
</evidence>
<reference evidence="3 4" key="1">
    <citation type="submission" date="2018-07" db="EMBL/GenBank/DDBJ databases">
        <title>Genomic Encyclopedia of Type Strains, Phase IV (KMG-IV): sequencing the most valuable type-strain genomes for metagenomic binning, comparative biology and taxonomic classification.</title>
        <authorList>
            <person name="Goeker M."/>
        </authorList>
    </citation>
    <scope>NUCLEOTIDE SEQUENCE [LARGE SCALE GENOMIC DNA]</scope>
    <source>
        <strain evidence="3 4">DSM 25281</strain>
    </source>
</reference>
<keyword evidence="4" id="KW-1185">Reference proteome</keyword>
<dbReference type="Pfam" id="PF13743">
    <property type="entry name" value="Thioredoxin_5"/>
    <property type="match status" value="1"/>
</dbReference>
<comment type="function">
    <text evidence="2">Adapter protein required for efficient degradation of Spx by ClpXP under non-stress conditions. Interaction with Spx stabilizes Spx and exposes the C-terminus of Spx for recognition and proteolysis by ClpXP.</text>
</comment>
<dbReference type="CDD" id="cd03025">
    <property type="entry name" value="DsbA_FrnE_like"/>
    <property type="match status" value="1"/>
</dbReference>
<dbReference type="EMBL" id="QQAY01000001">
    <property type="protein sequence ID" value="RDI47758.1"/>
    <property type="molecule type" value="Genomic_DNA"/>
</dbReference>
<sequence>MDMTAWNDSNSCGQLKKPLEIYMFIDPLCPECWALEPIMKKLQIQYGRFFTLKHVVSSKLARLNTAAQTPENIADSWEKTACRTGMSCDGSLWFENPISAPYLASMAIKAAELQGKRAASKFLRILQEFLFLKKENISHLDILLECAKTVGLDTEEFMKDIHSASVAKALQCDLKISSEMEVSEIPTLVFFNENIEDEGLKVTGLYPFKVYVQILSELLDEEPEPAPTPSLNAFLKHYKVVASKEIAEVYEMSISEVEKEMKKWALQQKVKKIPAKHGSFWKYIESK</sequence>
<dbReference type="Gene3D" id="3.40.30.10">
    <property type="entry name" value="Glutaredoxin"/>
    <property type="match status" value="1"/>
</dbReference>
<keyword evidence="1 2" id="KW-0963">Cytoplasm</keyword>
<comment type="subunit">
    <text evidence="2">Interacts with Spx.</text>
</comment>
<comment type="caution">
    <text evidence="3">The sequence shown here is derived from an EMBL/GenBank/DDBJ whole genome shotgun (WGS) entry which is preliminary data.</text>
</comment>
<proteinExistence type="inferred from homology"/>
<dbReference type="AlphaFoldDB" id="A0A370GVQ7"/>
<evidence type="ECO:0000313" key="3">
    <source>
        <dbReference type="EMBL" id="RDI47758.1"/>
    </source>
</evidence>
<dbReference type="Proteomes" id="UP000255326">
    <property type="component" value="Unassembled WGS sequence"/>
</dbReference>
<dbReference type="Gene3D" id="1.10.472.60">
    <property type="entry name" value="putative protein disulfide isomerase domain"/>
    <property type="match status" value="1"/>
</dbReference>
<keyword evidence="3" id="KW-0413">Isomerase</keyword>